<dbReference type="PROSITE" id="PS00478">
    <property type="entry name" value="LIM_DOMAIN_1"/>
    <property type="match status" value="1"/>
</dbReference>
<keyword evidence="2 4" id="KW-0862">Zinc</keyword>
<keyword evidence="3 4" id="KW-0440">LIM domain</keyword>
<dbReference type="Gene3D" id="2.10.110.10">
    <property type="entry name" value="Cysteine Rich Protein"/>
    <property type="match status" value="2"/>
</dbReference>
<dbReference type="AlphaFoldDB" id="A0A9Q0CLF7"/>
<dbReference type="SUPFAM" id="SSF57716">
    <property type="entry name" value="Glucocorticoid receptor-like (DNA-binding domain)"/>
    <property type="match status" value="4"/>
</dbReference>
<protein>
    <recommendedName>
        <fullName evidence="6">LIM zinc-binding domain-containing protein</fullName>
    </recommendedName>
</protein>
<evidence type="ECO:0000256" key="1">
    <source>
        <dbReference type="ARBA" id="ARBA00022723"/>
    </source>
</evidence>
<dbReference type="Pfam" id="PF00412">
    <property type="entry name" value="LIM"/>
    <property type="match status" value="2"/>
</dbReference>
<evidence type="ECO:0000256" key="3">
    <source>
        <dbReference type="ARBA" id="ARBA00023038"/>
    </source>
</evidence>
<dbReference type="CDD" id="cd09440">
    <property type="entry name" value="LIM1_SF3"/>
    <property type="match status" value="1"/>
</dbReference>
<evidence type="ECO:0000256" key="5">
    <source>
        <dbReference type="SAM" id="MobiDB-lite"/>
    </source>
</evidence>
<feature type="domain" description="LIM zinc-binding" evidence="6">
    <location>
        <begin position="107"/>
        <end position="167"/>
    </location>
</feature>
<feature type="compositionally biased region" description="Polar residues" evidence="5">
    <location>
        <begin position="179"/>
        <end position="197"/>
    </location>
</feature>
<reference evidence="7" key="1">
    <citation type="journal article" date="2022" name="Cell">
        <title>Repeat-based holocentromeres influence genome architecture and karyotype evolution.</title>
        <authorList>
            <person name="Hofstatter P.G."/>
            <person name="Thangavel G."/>
            <person name="Lux T."/>
            <person name="Neumann P."/>
            <person name="Vondrak T."/>
            <person name="Novak P."/>
            <person name="Zhang M."/>
            <person name="Costa L."/>
            <person name="Castellani M."/>
            <person name="Scott A."/>
            <person name="Toegelov H."/>
            <person name="Fuchs J."/>
            <person name="Mata-Sucre Y."/>
            <person name="Dias Y."/>
            <person name="Vanzela A.L.L."/>
            <person name="Huettel B."/>
            <person name="Almeida C.C.S."/>
            <person name="Simkova H."/>
            <person name="Souza G."/>
            <person name="Pedrosa-Harand A."/>
            <person name="Macas J."/>
            <person name="Mayer K.F.X."/>
            <person name="Houben A."/>
            <person name="Marques A."/>
        </authorList>
    </citation>
    <scope>NUCLEOTIDE SEQUENCE</scope>
    <source>
        <strain evidence="7">RhyBre1mFocal</strain>
    </source>
</reference>
<dbReference type="GO" id="GO:0046872">
    <property type="term" value="F:metal ion binding"/>
    <property type="evidence" value="ECO:0007669"/>
    <property type="project" value="UniProtKB-KW"/>
</dbReference>
<name>A0A9Q0CLF7_9POAL</name>
<feature type="region of interest" description="Disordered" evidence="5">
    <location>
        <begin position="175"/>
        <end position="205"/>
    </location>
</feature>
<dbReference type="GO" id="GO:0051017">
    <property type="term" value="P:actin filament bundle assembly"/>
    <property type="evidence" value="ECO:0007669"/>
    <property type="project" value="UniProtKB-ARBA"/>
</dbReference>
<dbReference type="SMART" id="SM00132">
    <property type="entry name" value="LIM"/>
    <property type="match status" value="2"/>
</dbReference>
<accession>A0A9Q0CLF7</accession>
<gene>
    <name evidence="7" type="ORF">LUZ63_004625</name>
</gene>
<evidence type="ECO:0000256" key="2">
    <source>
        <dbReference type="ARBA" id="ARBA00022833"/>
    </source>
</evidence>
<dbReference type="FunFam" id="2.10.110.10:FF:000002">
    <property type="entry name" value="LIM domain and actin-binding 1"/>
    <property type="match status" value="2"/>
</dbReference>
<evidence type="ECO:0000313" key="7">
    <source>
        <dbReference type="EMBL" id="KAJ1696113.1"/>
    </source>
</evidence>
<dbReference type="EMBL" id="JAMQYH010000002">
    <property type="protein sequence ID" value="KAJ1696113.1"/>
    <property type="molecule type" value="Genomic_DNA"/>
</dbReference>
<proteinExistence type="predicted"/>
<keyword evidence="8" id="KW-1185">Reference proteome</keyword>
<sequence length="205" mass="22552">MASGYGGTTDKCKACDKTVYVMDQLTIENQFYHKACFRCHHCKSTLKLTNYSSLDGVLYCKPHYDQLFMLTGSLDKSFEGAPKAEKPERSEGGENSRFSSVFVGTQDKCVVCTKTVYPLEKIGIDGNAYHKACFKCSHGGCKITTANYVLHDGKLYCEPHNVQLFLAKGSFQYEDAKSTTDNPSSDEVAQDQTTNGDVTAASAEP</sequence>
<comment type="caution">
    <text evidence="7">The sequence shown here is derived from an EMBL/GenBank/DDBJ whole genome shotgun (WGS) entry which is preliminary data.</text>
</comment>
<dbReference type="PANTHER" id="PTHR24206">
    <property type="entry name" value="OS06G0237300 PROTEIN"/>
    <property type="match status" value="1"/>
</dbReference>
<dbReference type="GO" id="GO:0051015">
    <property type="term" value="F:actin filament binding"/>
    <property type="evidence" value="ECO:0007669"/>
    <property type="project" value="UniProtKB-ARBA"/>
</dbReference>
<feature type="domain" description="LIM zinc-binding" evidence="6">
    <location>
        <begin position="10"/>
        <end position="70"/>
    </location>
</feature>
<dbReference type="InterPro" id="IPR001781">
    <property type="entry name" value="Znf_LIM"/>
</dbReference>
<dbReference type="Proteomes" id="UP001151287">
    <property type="component" value="Unassembled WGS sequence"/>
</dbReference>
<organism evidence="7 8">
    <name type="scientific">Rhynchospora breviuscula</name>
    <dbReference type="NCBI Taxonomy" id="2022672"/>
    <lineage>
        <taxon>Eukaryota</taxon>
        <taxon>Viridiplantae</taxon>
        <taxon>Streptophyta</taxon>
        <taxon>Embryophyta</taxon>
        <taxon>Tracheophyta</taxon>
        <taxon>Spermatophyta</taxon>
        <taxon>Magnoliopsida</taxon>
        <taxon>Liliopsida</taxon>
        <taxon>Poales</taxon>
        <taxon>Cyperaceae</taxon>
        <taxon>Cyperoideae</taxon>
        <taxon>Rhynchosporeae</taxon>
        <taxon>Rhynchospora</taxon>
    </lineage>
</organism>
<dbReference type="OrthoDB" id="6129702at2759"/>
<dbReference type="PROSITE" id="PS50023">
    <property type="entry name" value="LIM_DOMAIN_2"/>
    <property type="match status" value="2"/>
</dbReference>
<keyword evidence="1 4" id="KW-0479">Metal-binding</keyword>
<evidence type="ECO:0000259" key="6">
    <source>
        <dbReference type="PROSITE" id="PS50023"/>
    </source>
</evidence>
<evidence type="ECO:0000313" key="8">
    <source>
        <dbReference type="Proteomes" id="UP001151287"/>
    </source>
</evidence>
<evidence type="ECO:0000256" key="4">
    <source>
        <dbReference type="PROSITE-ProRule" id="PRU00125"/>
    </source>
</evidence>